<dbReference type="AlphaFoldDB" id="A0A0N4ZTG7"/>
<reference evidence="4" key="1">
    <citation type="submission" date="2017-02" db="UniProtKB">
        <authorList>
            <consortium name="WormBaseParasite"/>
        </authorList>
    </citation>
    <scope>IDENTIFICATION</scope>
</reference>
<feature type="compositionally biased region" description="Basic and acidic residues" evidence="2">
    <location>
        <begin position="417"/>
        <end position="429"/>
    </location>
</feature>
<name>A0A0N4ZTG7_PARTI</name>
<feature type="compositionally biased region" description="Acidic residues" evidence="2">
    <location>
        <begin position="854"/>
        <end position="865"/>
    </location>
</feature>
<organism evidence="3 4">
    <name type="scientific">Parastrongyloides trichosuri</name>
    <name type="common">Possum-specific nematode worm</name>
    <dbReference type="NCBI Taxonomy" id="131310"/>
    <lineage>
        <taxon>Eukaryota</taxon>
        <taxon>Metazoa</taxon>
        <taxon>Ecdysozoa</taxon>
        <taxon>Nematoda</taxon>
        <taxon>Chromadorea</taxon>
        <taxon>Rhabditida</taxon>
        <taxon>Tylenchina</taxon>
        <taxon>Panagrolaimomorpha</taxon>
        <taxon>Strongyloidoidea</taxon>
        <taxon>Strongyloididae</taxon>
        <taxon>Parastrongyloides</taxon>
    </lineage>
</organism>
<accession>A0A0N4ZTG7</accession>
<feature type="compositionally biased region" description="Basic and acidic residues" evidence="2">
    <location>
        <begin position="459"/>
        <end position="475"/>
    </location>
</feature>
<dbReference type="STRING" id="131310.A0A0N4ZTG7"/>
<feature type="compositionally biased region" description="Basic and acidic residues" evidence="2">
    <location>
        <begin position="650"/>
        <end position="662"/>
    </location>
</feature>
<protein>
    <submittedName>
        <fullName evidence="4">Uncharacterized protein</fullName>
    </submittedName>
</protein>
<keyword evidence="3" id="KW-1185">Reference proteome</keyword>
<feature type="compositionally biased region" description="Polar residues" evidence="2">
    <location>
        <begin position="874"/>
        <end position="883"/>
    </location>
</feature>
<feature type="coiled-coil region" evidence="1">
    <location>
        <begin position="50"/>
        <end position="77"/>
    </location>
</feature>
<dbReference type="Proteomes" id="UP000038045">
    <property type="component" value="Unplaced"/>
</dbReference>
<feature type="compositionally biased region" description="Polar residues" evidence="2">
    <location>
        <begin position="749"/>
        <end position="760"/>
    </location>
</feature>
<feature type="compositionally biased region" description="Basic and acidic residues" evidence="2">
    <location>
        <begin position="691"/>
        <end position="708"/>
    </location>
</feature>
<keyword evidence="1" id="KW-0175">Coiled coil</keyword>
<dbReference type="WBParaSite" id="PTRK_0001179600.1">
    <property type="protein sequence ID" value="PTRK_0001179600.1"/>
    <property type="gene ID" value="PTRK_0001179600"/>
</dbReference>
<feature type="compositionally biased region" description="Basic and acidic residues" evidence="2">
    <location>
        <begin position="549"/>
        <end position="562"/>
    </location>
</feature>
<evidence type="ECO:0000313" key="4">
    <source>
        <dbReference type="WBParaSite" id="PTRK_0001179600.1"/>
    </source>
</evidence>
<feature type="compositionally biased region" description="Basic and acidic residues" evidence="2">
    <location>
        <begin position="824"/>
        <end position="843"/>
    </location>
</feature>
<sequence length="905" mass="104263">MEYYNPLFDNHLRGYLEKPCMRRHLKFLGLDDGENVSSKNAVYARHQHMMSLLNRNKERHLAQLSDLTKKLEAVEKVETYRRIRNNSILKNPHVRTLKRPMTSHDRAVIERIESNYKNSDEMKQRYKNVYEKLFSQSDKYNYLHKLDDLTLAEYKESLKNQVIKMEKIRDLTPWGSNAASKQMNPTETSWFFKPKSLPNLTHSFTRSEGRFPVKSLARENKPTANRQYNESNNLFGNRKLQNVVEGSRLPPLARYPRKQKPNYMAQKLAPKNSKFPSLTKKIGDGNKKEPDILILDENGKKEKIVDEIEHKDELDKEIVKRDTENISIQQEEDIKVNENEIQENMNDEKLNDLVEEENLVNENDNIEAKQLNLNDEKDENAEDGVDNEIDEEESENDDSSSDEDETNSEVSDNESAQEEHDDKKSELELKSSQSIDSSKQHEGVAFEIPLDENIDNDEKDNHDTESSKASSKEYNNESDVEQNDNEDTIIYNDYNKGSQENISFEVPLNENISESPKESVTFEIPKDNNDDENDIESEKETTASEVPINDDRDSIKSEKESVTSEVPTNDDRDSIKSEKESVTSEVPINDDRDSIKSEKESIAFEIPINDDRDSIKSEKESVSFEIPINDGRSINEPEKVAFEIPLIEKGNNDKSESEHENVAFEIPLDNNNDEDKQENTTLNDSLNNNDSDDKNKNDVFEVDLNDKNESEEENLENNKNFDNEMKINKSEEKHDSDEDSVIEFHNSFIIKNNSNNTFTSVDPDEDLIDLNSPNKSDHKNENIESNSSIELTHHDETNEEDLVENVPAFSNRNSYDDNAPGISSEEKDTTSPDNLETEKKLEETINYTPRSTDEVNDDETDDNESISEKKESPKNNTFKVDNDNIYISPSIKIQSPSEAGDMIEN</sequence>
<evidence type="ECO:0000313" key="3">
    <source>
        <dbReference type="Proteomes" id="UP000038045"/>
    </source>
</evidence>
<feature type="compositionally biased region" description="Basic and acidic residues" evidence="2">
    <location>
        <begin position="719"/>
        <end position="736"/>
    </location>
</feature>
<feature type="compositionally biased region" description="Acidic residues" evidence="2">
    <location>
        <begin position="476"/>
        <end position="487"/>
    </location>
</feature>
<proteinExistence type="predicted"/>
<feature type="compositionally biased region" description="Basic and acidic residues" evidence="2">
    <location>
        <begin position="589"/>
        <end position="600"/>
    </location>
</feature>
<feature type="compositionally biased region" description="Acidic residues" evidence="2">
    <location>
        <begin position="376"/>
        <end position="416"/>
    </location>
</feature>
<evidence type="ECO:0000256" key="2">
    <source>
        <dbReference type="SAM" id="MobiDB-lite"/>
    </source>
</evidence>
<feature type="region of interest" description="Disordered" evidence="2">
    <location>
        <begin position="647"/>
        <end position="883"/>
    </location>
</feature>
<feature type="compositionally biased region" description="Low complexity" evidence="2">
    <location>
        <begin position="679"/>
        <end position="689"/>
    </location>
</feature>
<feature type="region of interest" description="Disordered" evidence="2">
    <location>
        <begin position="361"/>
        <end position="600"/>
    </location>
</feature>
<feature type="coiled-coil region" evidence="1">
    <location>
        <begin position="109"/>
        <end position="171"/>
    </location>
</feature>
<feature type="compositionally biased region" description="Basic and acidic residues" evidence="2">
    <location>
        <begin position="569"/>
        <end position="582"/>
    </location>
</feature>
<feature type="compositionally biased region" description="Acidic residues" evidence="2">
    <location>
        <begin position="449"/>
        <end position="458"/>
    </location>
</feature>
<evidence type="ECO:0000256" key="1">
    <source>
        <dbReference type="SAM" id="Coils"/>
    </source>
</evidence>